<proteinExistence type="predicted"/>
<feature type="domain" description="DUF1468" evidence="2">
    <location>
        <begin position="12"/>
        <end position="147"/>
    </location>
</feature>
<name>A0A1I1Q3R1_9RHOB</name>
<accession>A0A1I1Q3R1</accession>
<evidence type="ECO:0000256" key="1">
    <source>
        <dbReference type="SAM" id="Phobius"/>
    </source>
</evidence>
<dbReference type="Pfam" id="PF07331">
    <property type="entry name" value="TctB"/>
    <property type="match status" value="1"/>
</dbReference>
<reference evidence="3 4" key="1">
    <citation type="submission" date="2016-10" db="EMBL/GenBank/DDBJ databases">
        <authorList>
            <person name="de Groot N.N."/>
        </authorList>
    </citation>
    <scope>NUCLEOTIDE SEQUENCE [LARGE SCALE GENOMIC DNA]</scope>
    <source>
        <strain evidence="3 4">DSM 19548</strain>
    </source>
</reference>
<dbReference type="STRING" id="441112.SAMN04488094_11818"/>
<gene>
    <name evidence="3" type="ORF">SAMN04488094_11818</name>
</gene>
<dbReference type="InterPro" id="IPR009936">
    <property type="entry name" value="DUF1468"/>
</dbReference>
<feature type="transmembrane region" description="Helical" evidence="1">
    <location>
        <begin position="5"/>
        <end position="25"/>
    </location>
</feature>
<evidence type="ECO:0000313" key="3">
    <source>
        <dbReference type="EMBL" id="SFD16602.1"/>
    </source>
</evidence>
<organism evidence="3 4">
    <name type="scientific">Tropicimonas isoalkanivorans</name>
    <dbReference type="NCBI Taxonomy" id="441112"/>
    <lineage>
        <taxon>Bacteria</taxon>
        <taxon>Pseudomonadati</taxon>
        <taxon>Pseudomonadota</taxon>
        <taxon>Alphaproteobacteria</taxon>
        <taxon>Rhodobacterales</taxon>
        <taxon>Roseobacteraceae</taxon>
        <taxon>Tropicimonas</taxon>
    </lineage>
</organism>
<dbReference type="EMBL" id="FOLG01000018">
    <property type="protein sequence ID" value="SFD16602.1"/>
    <property type="molecule type" value="Genomic_DNA"/>
</dbReference>
<keyword evidence="1" id="KW-1133">Transmembrane helix</keyword>
<keyword evidence="4" id="KW-1185">Reference proteome</keyword>
<dbReference type="OrthoDB" id="5873457at2"/>
<feature type="transmembrane region" description="Helical" evidence="1">
    <location>
        <begin position="123"/>
        <end position="144"/>
    </location>
</feature>
<protein>
    <submittedName>
        <fullName evidence="3">Tripartite tricarboxylate transporter TctB family protein</fullName>
    </submittedName>
</protein>
<feature type="transmembrane region" description="Helical" evidence="1">
    <location>
        <begin position="81"/>
        <end position="111"/>
    </location>
</feature>
<keyword evidence="1" id="KW-0812">Transmembrane</keyword>
<feature type="transmembrane region" description="Helical" evidence="1">
    <location>
        <begin position="37"/>
        <end position="60"/>
    </location>
</feature>
<dbReference type="Proteomes" id="UP000198728">
    <property type="component" value="Unassembled WGS sequence"/>
</dbReference>
<dbReference type="RefSeq" id="WP_093362659.1">
    <property type="nucleotide sequence ID" value="NZ_FOLG01000018.1"/>
</dbReference>
<sequence length="161" mass="17572">MRAELIFNAFVGFFLSFLLFNALMLPGSDNPSDLLGAGGFPTVLCILGLVVLAFITLRVLRYQKAIHVPLFDARSVDGRAAALSVLLLLAYILVLDIIGFILGTLLYLPIAAWLIGYRSPVRVAIYTIAATVVVTTVFGILFLVPLPRGIGQLRELSYLIY</sequence>
<keyword evidence="1" id="KW-0472">Membrane</keyword>
<dbReference type="AlphaFoldDB" id="A0A1I1Q3R1"/>
<evidence type="ECO:0000313" key="4">
    <source>
        <dbReference type="Proteomes" id="UP000198728"/>
    </source>
</evidence>
<evidence type="ECO:0000259" key="2">
    <source>
        <dbReference type="Pfam" id="PF07331"/>
    </source>
</evidence>